<dbReference type="Pfam" id="PF16209">
    <property type="entry name" value="PhoLip_ATPase_N"/>
    <property type="match status" value="1"/>
</dbReference>
<evidence type="ECO:0000256" key="5">
    <source>
        <dbReference type="ARBA" id="ARBA00022553"/>
    </source>
</evidence>
<evidence type="ECO:0000256" key="7">
    <source>
        <dbReference type="ARBA" id="ARBA00022723"/>
    </source>
</evidence>
<accession>A0A0X3Q104</accession>
<dbReference type="SFLD" id="SFLDG00002">
    <property type="entry name" value="C1.7:_P-type_atpase_like"/>
    <property type="match status" value="1"/>
</dbReference>
<dbReference type="FunFam" id="3.40.1110.10:FF:000087">
    <property type="entry name" value="Phospholipid-transporting ATPase"/>
    <property type="match status" value="1"/>
</dbReference>
<feature type="transmembrane region" description="Helical" evidence="19">
    <location>
        <begin position="963"/>
        <end position="983"/>
    </location>
</feature>
<dbReference type="Pfam" id="PF13246">
    <property type="entry name" value="Cation_ATPase"/>
    <property type="match status" value="1"/>
</dbReference>
<feature type="binding site" evidence="17">
    <location>
        <position position="385"/>
    </location>
    <ligand>
        <name>ATP</name>
        <dbReference type="ChEBI" id="CHEBI:30616"/>
    </ligand>
</feature>
<evidence type="ECO:0000259" key="21">
    <source>
        <dbReference type="Pfam" id="PF16209"/>
    </source>
</evidence>
<gene>
    <name evidence="23" type="ORF">TR114870</name>
</gene>
<feature type="binding site" evidence="17">
    <location>
        <position position="646"/>
    </location>
    <ligand>
        <name>ATP</name>
        <dbReference type="ChEBI" id="CHEBI:30616"/>
    </ligand>
</feature>
<keyword evidence="9 17" id="KW-0067">ATP-binding</keyword>
<dbReference type="PANTHER" id="PTHR24092">
    <property type="entry name" value="PROBABLE PHOSPHOLIPID-TRANSPORTING ATPASE"/>
    <property type="match status" value="1"/>
</dbReference>
<dbReference type="PRINTS" id="PR00119">
    <property type="entry name" value="CATATPASE"/>
</dbReference>
<organism evidence="23">
    <name type="scientific">Schistocephalus solidus</name>
    <name type="common">Tapeworm</name>
    <dbReference type="NCBI Taxonomy" id="70667"/>
    <lineage>
        <taxon>Eukaryota</taxon>
        <taxon>Metazoa</taxon>
        <taxon>Spiralia</taxon>
        <taxon>Lophotrochozoa</taxon>
        <taxon>Platyhelminthes</taxon>
        <taxon>Cestoda</taxon>
        <taxon>Eucestoda</taxon>
        <taxon>Diphyllobothriidea</taxon>
        <taxon>Diphyllobothriidae</taxon>
        <taxon>Schistocephalus</taxon>
    </lineage>
</organism>
<dbReference type="CDD" id="cd02073">
    <property type="entry name" value="P-type_ATPase_APLT_Dnf-like"/>
    <property type="match status" value="1"/>
</dbReference>
<dbReference type="InterPro" id="IPR032630">
    <property type="entry name" value="P_typ_ATPase_c"/>
</dbReference>
<dbReference type="InterPro" id="IPR008250">
    <property type="entry name" value="ATPase_P-typ_transduc_dom_A_sf"/>
</dbReference>
<dbReference type="FunFam" id="3.40.50.1000:FF:000190">
    <property type="entry name" value="Phospholipid-transporting ATPase"/>
    <property type="match status" value="1"/>
</dbReference>
<dbReference type="InterPro" id="IPR032631">
    <property type="entry name" value="P-type_ATPase_N"/>
</dbReference>
<evidence type="ECO:0000313" key="23">
    <source>
        <dbReference type="EMBL" id="JAP57140.1"/>
    </source>
</evidence>
<comment type="catalytic activity">
    <reaction evidence="14 19">
        <text>ATP + H2O + phospholipidSide 1 = ADP + phosphate + phospholipidSide 2.</text>
        <dbReference type="EC" id="7.6.2.1"/>
    </reaction>
</comment>
<reference evidence="23" key="1">
    <citation type="submission" date="2016-01" db="EMBL/GenBank/DDBJ databases">
        <title>Reference transcriptome for the parasite Schistocephalus solidus: insights into the molecular evolution of parasitism.</title>
        <authorList>
            <person name="Hebert F.O."/>
            <person name="Grambauer S."/>
            <person name="Barber I."/>
            <person name="Landry C.R."/>
            <person name="Aubin-Horth N."/>
        </authorList>
    </citation>
    <scope>NUCLEOTIDE SEQUENCE</scope>
</reference>
<evidence type="ECO:0000256" key="9">
    <source>
        <dbReference type="ARBA" id="ARBA00022840"/>
    </source>
</evidence>
<feature type="binding site" evidence="17">
    <location>
        <position position="644"/>
    </location>
    <ligand>
        <name>ATP</name>
        <dbReference type="ChEBI" id="CHEBI:30616"/>
    </ligand>
</feature>
<feature type="binding site" evidence="17">
    <location>
        <position position="564"/>
    </location>
    <ligand>
        <name>ATP</name>
        <dbReference type="ChEBI" id="CHEBI:30616"/>
    </ligand>
</feature>
<dbReference type="InterPro" id="IPR006539">
    <property type="entry name" value="P-type_ATPase_IV"/>
</dbReference>
<dbReference type="SUPFAM" id="SSF81653">
    <property type="entry name" value="Calcium ATPase, transduction domain A"/>
    <property type="match status" value="1"/>
</dbReference>
<dbReference type="SUPFAM" id="SSF81660">
    <property type="entry name" value="Metal cation-transporting ATPase, ATP-binding domain N"/>
    <property type="match status" value="1"/>
</dbReference>
<feature type="binding site" evidence="18">
    <location>
        <position position="385"/>
    </location>
    <ligand>
        <name>Mg(2+)</name>
        <dbReference type="ChEBI" id="CHEBI:18420"/>
    </ligand>
</feature>
<evidence type="ECO:0000256" key="2">
    <source>
        <dbReference type="ARBA" id="ARBA00004236"/>
    </source>
</evidence>
<keyword evidence="4" id="KW-1003">Cell membrane</keyword>
<dbReference type="SFLD" id="SFLDS00003">
    <property type="entry name" value="Haloacid_Dehalogenase"/>
    <property type="match status" value="1"/>
</dbReference>
<dbReference type="NCBIfam" id="TIGR01494">
    <property type="entry name" value="ATPase_P-type"/>
    <property type="match status" value="2"/>
</dbReference>
<evidence type="ECO:0000256" key="8">
    <source>
        <dbReference type="ARBA" id="ARBA00022741"/>
    </source>
</evidence>
<dbReference type="GO" id="GO:0090556">
    <property type="term" value="F:phosphatidylserine floppase activity"/>
    <property type="evidence" value="ECO:0007669"/>
    <property type="project" value="RHEA"/>
</dbReference>
<feature type="binding site" evidence="17">
    <location>
        <position position="759"/>
    </location>
    <ligand>
        <name>ATP</name>
        <dbReference type="ChEBI" id="CHEBI:30616"/>
    </ligand>
</feature>
<name>A0A0X3Q104_SCHSO</name>
<feature type="binding site" evidence="17">
    <location>
        <position position="645"/>
    </location>
    <ligand>
        <name>ATP</name>
        <dbReference type="ChEBI" id="CHEBI:30616"/>
    </ligand>
</feature>
<keyword evidence="7 18" id="KW-0479">Metal-binding</keyword>
<evidence type="ECO:0000256" key="13">
    <source>
        <dbReference type="ARBA" id="ARBA00023136"/>
    </source>
</evidence>
<feature type="binding site" evidence="17">
    <location>
        <position position="383"/>
    </location>
    <ligand>
        <name>ATP</name>
        <dbReference type="ChEBI" id="CHEBI:30616"/>
    </ligand>
</feature>
<dbReference type="Gene3D" id="3.40.1110.10">
    <property type="entry name" value="Calcium-transporting ATPase, cytoplasmic domain N"/>
    <property type="match status" value="1"/>
</dbReference>
<feature type="transmembrane region" description="Helical" evidence="19">
    <location>
        <begin position="1003"/>
        <end position="1023"/>
    </location>
</feature>
<evidence type="ECO:0000256" key="18">
    <source>
        <dbReference type="PIRSR" id="PIRSR606539-3"/>
    </source>
</evidence>
<dbReference type="InterPro" id="IPR044492">
    <property type="entry name" value="P_typ_ATPase_HD_dom"/>
</dbReference>
<dbReference type="NCBIfam" id="TIGR01652">
    <property type="entry name" value="ATPase-Plipid"/>
    <property type="match status" value="2"/>
</dbReference>
<dbReference type="AlphaFoldDB" id="A0A0X3Q104"/>
<dbReference type="PANTHER" id="PTHR24092:SF150">
    <property type="entry name" value="PHOSPHOLIPID-TRANSPORTING ATPASE"/>
    <property type="match status" value="1"/>
</dbReference>
<dbReference type="SUPFAM" id="SSF81665">
    <property type="entry name" value="Calcium ATPase, transmembrane domain M"/>
    <property type="match status" value="1"/>
</dbReference>
<dbReference type="GO" id="GO:0045332">
    <property type="term" value="P:phospholipid translocation"/>
    <property type="evidence" value="ECO:0007669"/>
    <property type="project" value="TreeGrafter"/>
</dbReference>
<sequence>MRQGSFDQTQRFIHVNANRANDFGSNKISTCKYTVWTFLPKFLFEQFRRYINLFFLFVAACQQIPGVSPTGRFTIIIPLSFILLVSAIKELFEDLKRHTTDRKTNSTTTLVWRENAWQETQWMHVKVGDIVEIRNNQGIPADLLLLSSSLRGGTCFIETSNIDGETNLKLKQGLPITNHLCDSAQLSKLRLSICCGVPLRELDKFVGTLWLPDNTSYSIGVNQLLLRGSSLKNTEWIYGTVLYTGHETKVMLNSSVAPLKRSSIDVQINKYIIYLFGVLSFLVAFTTLGNLIWTAYYKETLWYLGNTRITLRSLVFITITAFILYHTLIPISLPVTLDVVRFIQAQFISSDREMYDEESNTPAMARTSNLNEDLGQVRRIFSDKTGTLTKNIMQFKRCSIGPRAFGIGHADASIFDDLSLEEQIAKRDADVDFFFTTLALCHTVVPELTGDGENCPVLLYRASSPDEKALVEASKELGYVLTERDADSITLKVQGEPKVYKILNVLEFTSARKRMSVIVRDPEDRILLLVKGADSVIYERLSPKSAYTTETLDHLRVYARTGLRTLCIAYAEIDSGVYEEWRLRYHLASTTLVDREDALAVMADEIERNLMLMGVTAIEDKLQDEVPETIAYLQAAGISIWLLTGDKQETAVNIGYSCNLLTPNQVHFTFDSTSLEDTHNQLEKASEDPSGKAKAIVVEAETLDILLRPPCVEQFYNLCTICAAVICCRVSPWQKSAVVQFVRSRSKEVTLAIGDGANDVGMIQAAHVGVGIIGREGTQAVSASDFAIGQFRFLKRLLFVHGVWNYSRITDVVLYCFYKNCCLYLILFWFNWWTGFSGTILFERWTIAIYNVAFTAAPPLAMGIFDRIYPEDECLSSPDVYYRAHKLHSFNLRVFLFCLLDGTFHSLIIFTLSALAFRYDVVYSNGQTSSLLVLDNAVYTYVVVIVCLKAGLQYTAWTVFSHLAVWGSIALWFLFLAVYTHFYPTLPMASDMVGLDAAVFGCPAFWLCLLLVPPATFVVDLTLRTLRSRALPRHFSLSTFAGAEFGHWNELNARPPSMQRRTGYAFSQDDNPLLHQTAMFGVPTC</sequence>
<evidence type="ECO:0000256" key="12">
    <source>
        <dbReference type="ARBA" id="ARBA00022989"/>
    </source>
</evidence>
<evidence type="ECO:0000259" key="22">
    <source>
        <dbReference type="Pfam" id="PF16212"/>
    </source>
</evidence>
<evidence type="ECO:0000256" key="10">
    <source>
        <dbReference type="ARBA" id="ARBA00022842"/>
    </source>
</evidence>
<feature type="binding site" evidence="18">
    <location>
        <position position="759"/>
    </location>
    <ligand>
        <name>Mg(2+)</name>
        <dbReference type="ChEBI" id="CHEBI:18420"/>
    </ligand>
</feature>
<feature type="active site" description="4-aspartylphosphate intermediate" evidence="16">
    <location>
        <position position="383"/>
    </location>
</feature>
<feature type="binding site" evidence="17">
    <location>
        <position position="729"/>
    </location>
    <ligand>
        <name>ATP</name>
        <dbReference type="ChEBI" id="CHEBI:30616"/>
    </ligand>
</feature>
<dbReference type="InterPro" id="IPR023299">
    <property type="entry name" value="ATPase_P-typ_cyto_dom_N"/>
</dbReference>
<feature type="transmembrane region" description="Helical" evidence="19">
    <location>
        <begin position="313"/>
        <end position="337"/>
    </location>
</feature>
<dbReference type="InterPro" id="IPR036412">
    <property type="entry name" value="HAD-like_sf"/>
</dbReference>
<feature type="transmembrane region" description="Helical" evidence="19">
    <location>
        <begin position="845"/>
        <end position="869"/>
    </location>
</feature>
<comment type="cofactor">
    <cofactor evidence="18">
        <name>Mg(2+)</name>
        <dbReference type="ChEBI" id="CHEBI:18420"/>
    </cofactor>
</comment>
<dbReference type="InterPro" id="IPR059000">
    <property type="entry name" value="ATPase_P-type_domA"/>
</dbReference>
<comment type="subcellular location">
    <subcellularLocation>
        <location evidence="2">Cell membrane</location>
    </subcellularLocation>
    <subcellularLocation>
        <location evidence="1 19">Membrane</location>
        <topology evidence="1 19">Multi-pass membrane protein</topology>
    </subcellularLocation>
</comment>
<feature type="domain" description="P-type ATPase C-terminal" evidence="22">
    <location>
        <begin position="781"/>
        <end position="1032"/>
    </location>
</feature>
<feature type="binding site" evidence="17">
    <location>
        <position position="508"/>
    </location>
    <ligand>
        <name>ATP</name>
        <dbReference type="ChEBI" id="CHEBI:30616"/>
    </ligand>
</feature>
<dbReference type="Gene3D" id="2.70.150.10">
    <property type="entry name" value="Calcium-transporting ATPase, cytoplasmic transduction domain A"/>
    <property type="match status" value="1"/>
</dbReference>
<evidence type="ECO:0000256" key="14">
    <source>
        <dbReference type="ARBA" id="ARBA00034036"/>
    </source>
</evidence>
<dbReference type="InterPro" id="IPR023298">
    <property type="entry name" value="ATPase_P-typ_TM_dom_sf"/>
</dbReference>
<dbReference type="InterPro" id="IPR001757">
    <property type="entry name" value="P_typ_ATPase"/>
</dbReference>
<feature type="binding site" evidence="17">
    <location>
        <position position="758"/>
    </location>
    <ligand>
        <name>ATP</name>
        <dbReference type="ChEBI" id="CHEBI:30616"/>
    </ligand>
</feature>
<evidence type="ECO:0000259" key="20">
    <source>
        <dbReference type="Pfam" id="PF00122"/>
    </source>
</evidence>
<dbReference type="GO" id="GO:0000287">
    <property type="term" value="F:magnesium ion binding"/>
    <property type="evidence" value="ECO:0007669"/>
    <property type="project" value="UniProtKB-UniRule"/>
</dbReference>
<dbReference type="GO" id="GO:0005524">
    <property type="term" value="F:ATP binding"/>
    <property type="evidence" value="ECO:0007669"/>
    <property type="project" value="UniProtKB-UniRule"/>
</dbReference>
<dbReference type="SUPFAM" id="SSF56784">
    <property type="entry name" value="HAD-like"/>
    <property type="match status" value="1"/>
</dbReference>
<dbReference type="Pfam" id="PF00122">
    <property type="entry name" value="E1-E2_ATPase"/>
    <property type="match status" value="1"/>
</dbReference>
<feature type="binding site" evidence="17">
    <location>
        <position position="467"/>
    </location>
    <ligand>
        <name>ATP</name>
        <dbReference type="ChEBI" id="CHEBI:30616"/>
    </ligand>
</feature>
<feature type="binding site" evidence="18">
    <location>
        <position position="755"/>
    </location>
    <ligand>
        <name>Mg(2+)</name>
        <dbReference type="ChEBI" id="CHEBI:18420"/>
    </ligand>
</feature>
<feature type="transmembrane region" description="Helical" evidence="19">
    <location>
        <begin position="812"/>
        <end position="833"/>
    </location>
</feature>
<feature type="binding site" evidence="18">
    <location>
        <position position="383"/>
    </location>
    <ligand>
        <name>Mg(2+)</name>
        <dbReference type="ChEBI" id="CHEBI:18420"/>
    </ligand>
</feature>
<evidence type="ECO:0000256" key="3">
    <source>
        <dbReference type="ARBA" id="ARBA00008109"/>
    </source>
</evidence>
<dbReference type="Pfam" id="PF16212">
    <property type="entry name" value="PhoLip_ATPase_C"/>
    <property type="match status" value="1"/>
</dbReference>
<feature type="binding site" evidence="17">
    <location>
        <position position="531"/>
    </location>
    <ligand>
        <name>ATP</name>
        <dbReference type="ChEBI" id="CHEBI:30616"/>
    </ligand>
</feature>
<proteinExistence type="inferred from homology"/>
<dbReference type="PROSITE" id="PS00154">
    <property type="entry name" value="ATPASE_E1_E2"/>
    <property type="match status" value="1"/>
</dbReference>
<feature type="binding site" evidence="17">
    <location>
        <position position="735"/>
    </location>
    <ligand>
        <name>ATP</name>
        <dbReference type="ChEBI" id="CHEBI:30616"/>
    </ligand>
</feature>
<feature type="domain" description="P-type ATPase N-terminal" evidence="21">
    <location>
        <begin position="14"/>
        <end position="76"/>
    </location>
</feature>
<feature type="transmembrane region" description="Helical" evidence="19">
    <location>
        <begin position="73"/>
        <end position="92"/>
    </location>
</feature>
<evidence type="ECO:0000256" key="16">
    <source>
        <dbReference type="PIRSR" id="PIRSR606539-1"/>
    </source>
</evidence>
<evidence type="ECO:0000256" key="15">
    <source>
        <dbReference type="ARBA" id="ARBA00051303"/>
    </source>
</evidence>
<dbReference type="SFLD" id="SFLDF00027">
    <property type="entry name" value="p-type_atpase"/>
    <property type="match status" value="1"/>
</dbReference>
<dbReference type="EC" id="7.6.2.1" evidence="19"/>
<evidence type="ECO:0000256" key="17">
    <source>
        <dbReference type="PIRSR" id="PIRSR606539-2"/>
    </source>
</evidence>
<feature type="domain" description="P-type ATPase A" evidence="20">
    <location>
        <begin position="105"/>
        <end position="171"/>
    </location>
</feature>
<feature type="transmembrane region" description="Helical" evidence="19">
    <location>
        <begin position="50"/>
        <end position="67"/>
    </location>
</feature>
<keyword evidence="5" id="KW-0597">Phosphoprotein</keyword>
<dbReference type="InterPro" id="IPR018303">
    <property type="entry name" value="ATPase_P-typ_P_site"/>
</dbReference>
<evidence type="ECO:0000256" key="1">
    <source>
        <dbReference type="ARBA" id="ARBA00004141"/>
    </source>
</evidence>
<keyword evidence="13 19" id="KW-0472">Membrane</keyword>
<dbReference type="InterPro" id="IPR023214">
    <property type="entry name" value="HAD_sf"/>
</dbReference>
<dbReference type="GO" id="GO:0005886">
    <property type="term" value="C:plasma membrane"/>
    <property type="evidence" value="ECO:0007669"/>
    <property type="project" value="UniProtKB-SubCell"/>
</dbReference>
<keyword evidence="6 19" id="KW-0812">Transmembrane</keyword>
<feature type="transmembrane region" description="Helical" evidence="19">
    <location>
        <begin position="271"/>
        <end position="293"/>
    </location>
</feature>
<dbReference type="FunFam" id="2.70.150.10:FF:000021">
    <property type="entry name" value="Phospholipid-transporting ATPase"/>
    <property type="match status" value="1"/>
</dbReference>
<keyword evidence="11 19" id="KW-1278">Translocase</keyword>
<dbReference type="GO" id="GO:0005802">
    <property type="term" value="C:trans-Golgi network"/>
    <property type="evidence" value="ECO:0007669"/>
    <property type="project" value="TreeGrafter"/>
</dbReference>
<evidence type="ECO:0000256" key="19">
    <source>
        <dbReference type="RuleBase" id="RU362033"/>
    </source>
</evidence>
<evidence type="ECO:0000256" key="11">
    <source>
        <dbReference type="ARBA" id="ARBA00022967"/>
    </source>
</evidence>
<protein>
    <recommendedName>
        <fullName evidence="19">Phospholipid-transporting ATPase</fullName>
        <ecNumber evidence="19">7.6.2.1</ecNumber>
    </recommendedName>
</protein>
<keyword evidence="12 19" id="KW-1133">Transmembrane helix</keyword>
<dbReference type="GO" id="GO:0016887">
    <property type="term" value="F:ATP hydrolysis activity"/>
    <property type="evidence" value="ECO:0007669"/>
    <property type="project" value="InterPro"/>
</dbReference>
<evidence type="ECO:0000256" key="4">
    <source>
        <dbReference type="ARBA" id="ARBA00022475"/>
    </source>
</evidence>
<keyword evidence="8 17" id="KW-0547">Nucleotide-binding</keyword>
<feature type="transmembrane region" description="Helical" evidence="19">
    <location>
        <begin position="890"/>
        <end position="917"/>
    </location>
</feature>
<dbReference type="EMBL" id="GEEE01006085">
    <property type="protein sequence ID" value="JAP57140.1"/>
    <property type="molecule type" value="Transcribed_RNA"/>
</dbReference>
<comment type="similarity">
    <text evidence="3 19">Belongs to the cation transport ATPase (P-type) (TC 3.A.3) family. Type IV subfamily.</text>
</comment>
<feature type="binding site" evidence="17">
    <location>
        <position position="384"/>
    </location>
    <ligand>
        <name>ATP</name>
        <dbReference type="ChEBI" id="CHEBI:30616"/>
    </ligand>
</feature>
<feature type="transmembrane region" description="Helical" evidence="19">
    <location>
        <begin position="937"/>
        <end position="956"/>
    </location>
</feature>
<keyword evidence="10 18" id="KW-0460">Magnesium</keyword>
<comment type="catalytic activity">
    <reaction evidence="15">
        <text>a 1,2-diacyl-sn-glycero-3-phospho-L-serine(out) + ATP + H2O = a 1,2-diacyl-sn-glycero-3-phospho-L-serine(in) + ADP + phosphate + H(+)</text>
        <dbReference type="Rhea" id="RHEA:38567"/>
        <dbReference type="ChEBI" id="CHEBI:15377"/>
        <dbReference type="ChEBI" id="CHEBI:15378"/>
        <dbReference type="ChEBI" id="CHEBI:30616"/>
        <dbReference type="ChEBI" id="CHEBI:43474"/>
        <dbReference type="ChEBI" id="CHEBI:57262"/>
        <dbReference type="ChEBI" id="CHEBI:456216"/>
    </reaction>
    <physiologicalReaction direction="left-to-right" evidence="15">
        <dbReference type="Rhea" id="RHEA:38568"/>
    </physiologicalReaction>
</comment>
<dbReference type="Gene3D" id="3.40.50.1000">
    <property type="entry name" value="HAD superfamily/HAD-like"/>
    <property type="match status" value="1"/>
</dbReference>
<evidence type="ECO:0000256" key="6">
    <source>
        <dbReference type="ARBA" id="ARBA00022692"/>
    </source>
</evidence>